<dbReference type="PRINTS" id="PR00990">
    <property type="entry name" value="RIBOKINASE"/>
</dbReference>
<feature type="binding site" evidence="9">
    <location>
        <position position="281"/>
    </location>
    <ligand>
        <name>K(+)</name>
        <dbReference type="ChEBI" id="CHEBI:29103"/>
    </ligand>
</feature>
<keyword evidence="7 9" id="KW-0630">Potassium</keyword>
<reference evidence="11 12" key="1">
    <citation type="submission" date="2015-04" db="EMBL/GenBank/DDBJ databases">
        <title>Complete Genome Sequence of Brevibacterium flavum ATCC 15168.</title>
        <authorList>
            <person name="Ahn J."/>
            <person name="Park G."/>
            <person name="Jeon W."/>
            <person name="Jang Y."/>
            <person name="Jang M."/>
            <person name="Lee H."/>
            <person name="Lee H."/>
        </authorList>
    </citation>
    <scope>NUCLEOTIDE SEQUENCE [LARGE SCALE GENOMIC DNA]</scope>
    <source>
        <strain evidence="11 12">ATCC 15168</strain>
    </source>
</reference>
<dbReference type="Proteomes" id="UP000034037">
    <property type="component" value="Chromosome"/>
</dbReference>
<comment type="subunit">
    <text evidence="9">Homodimer.</text>
</comment>
<dbReference type="GO" id="GO:0046872">
    <property type="term" value="F:metal ion binding"/>
    <property type="evidence" value="ECO:0007669"/>
    <property type="project" value="UniProtKB-KW"/>
</dbReference>
<dbReference type="SUPFAM" id="SSF53613">
    <property type="entry name" value="Ribokinase-like"/>
    <property type="match status" value="1"/>
</dbReference>
<feature type="binding site" evidence="9">
    <location>
        <position position="247"/>
    </location>
    <ligand>
        <name>K(+)</name>
        <dbReference type="ChEBI" id="CHEBI:29103"/>
    </ligand>
</feature>
<dbReference type="GO" id="GO:0004747">
    <property type="term" value="F:ribokinase activity"/>
    <property type="evidence" value="ECO:0007669"/>
    <property type="project" value="UniProtKB-UniRule"/>
</dbReference>
<dbReference type="HOGENOM" id="CLU_027634_2_1_11"/>
<feature type="binding site" evidence="9">
    <location>
        <position position="284"/>
    </location>
    <ligand>
        <name>K(+)</name>
        <dbReference type="ChEBI" id="CHEBI:29103"/>
    </ligand>
</feature>
<feature type="binding site" evidence="9">
    <location>
        <position position="245"/>
    </location>
    <ligand>
        <name>K(+)</name>
        <dbReference type="ChEBI" id="CHEBI:29103"/>
    </ligand>
</feature>
<comment type="subcellular location">
    <subcellularLocation>
        <location evidence="9">Cytoplasm</location>
    </subcellularLocation>
</comment>
<keyword evidence="3 9" id="KW-0547">Nucleotide-binding</keyword>
<name>A0A0F6Z6U5_9CORY</name>
<dbReference type="GO" id="GO:0005829">
    <property type="term" value="C:cytosol"/>
    <property type="evidence" value="ECO:0007669"/>
    <property type="project" value="TreeGrafter"/>
</dbReference>
<protein>
    <recommendedName>
        <fullName evidence="9">Ribokinase</fullName>
        <shortName evidence="9">RK</shortName>
        <ecNumber evidence="9">2.7.1.15</ecNumber>
    </recommendedName>
</protein>
<dbReference type="InterPro" id="IPR002139">
    <property type="entry name" value="Ribo/fructo_kinase"/>
</dbReference>
<dbReference type="GO" id="GO:0019303">
    <property type="term" value="P:D-ribose catabolic process"/>
    <property type="evidence" value="ECO:0007669"/>
    <property type="project" value="UniProtKB-UniRule"/>
</dbReference>
<feature type="binding site" evidence="9">
    <location>
        <position position="140"/>
    </location>
    <ligand>
        <name>substrate</name>
    </ligand>
</feature>
<feature type="binding site" evidence="9">
    <location>
        <begin position="250"/>
        <end position="251"/>
    </location>
    <ligand>
        <name>ATP</name>
        <dbReference type="ChEBI" id="CHEBI:30616"/>
    </ligand>
</feature>
<evidence type="ECO:0000256" key="6">
    <source>
        <dbReference type="ARBA" id="ARBA00022842"/>
    </source>
</evidence>
<keyword evidence="6 9" id="KW-0460">Magnesium</keyword>
<keyword evidence="2 9" id="KW-0479">Metal-binding</keyword>
<feature type="active site" description="Proton acceptor" evidence="9">
    <location>
        <position position="251"/>
    </location>
</feature>
<evidence type="ECO:0000313" key="11">
    <source>
        <dbReference type="EMBL" id="AKF28087.1"/>
    </source>
</evidence>
<dbReference type="RefSeq" id="WP_003859389.1">
    <property type="nucleotide sequence ID" value="NZ_CP011309.1"/>
</dbReference>
<gene>
    <name evidence="9" type="primary">rbsK</name>
    <name evidence="11" type="ORF">YH66_11250</name>
</gene>
<keyword evidence="5 9" id="KW-0067">ATP-binding</keyword>
<organism evidence="11 12">
    <name type="scientific">[Brevibacterium] flavum</name>
    <dbReference type="NCBI Taxonomy" id="92706"/>
    <lineage>
        <taxon>Bacteria</taxon>
        <taxon>Bacillati</taxon>
        <taxon>Actinomycetota</taxon>
        <taxon>Actinomycetes</taxon>
        <taxon>Mycobacteriales</taxon>
        <taxon>Corynebacteriaceae</taxon>
        <taxon>Corynebacterium</taxon>
    </lineage>
</organism>
<dbReference type="InterPro" id="IPR011611">
    <property type="entry name" value="PfkB_dom"/>
</dbReference>
<dbReference type="InterPro" id="IPR011877">
    <property type="entry name" value="Ribokinase"/>
</dbReference>
<feature type="binding site" evidence="9">
    <location>
        <begin position="219"/>
        <end position="224"/>
    </location>
    <ligand>
        <name>ATP</name>
        <dbReference type="ChEBI" id="CHEBI:30616"/>
    </ligand>
</feature>
<dbReference type="EMBL" id="CP011309">
    <property type="protein sequence ID" value="AKF28087.1"/>
    <property type="molecule type" value="Genomic_DNA"/>
</dbReference>
<comment type="pathway">
    <text evidence="9">Carbohydrate metabolism; D-ribose degradation; D-ribose 5-phosphate from beta-D-ribopyranose: step 2/2.</text>
</comment>
<dbReference type="InterPro" id="IPR029056">
    <property type="entry name" value="Ribokinase-like"/>
</dbReference>
<sequence length="301" mass="30209">MNNRIVVVGSINADLNVLVDRHPAPGETLLGSGGHITAGGKGANQAVAAALQGADVAFVGAVGKDPYAAPALEFLRSSGVDLTAVSEVDDTTGLAVITVAKDGENNIVVIPGANSLVNCDYVSSQSALLAEAGILLLQGEIPADGFKEAIHHTMRRVVVNLAPVIEVETSALLEADPIIANEHEAGLILDQFGAGIDSMDPHELAQALLDAGFASVVLTLGSAGALVADATGITDIATPTVQAVDTTGAGDAFAGAFCARLIKGDSLIDAATHAARVGAYSVQTAGAQASYPDTSVSLPSV</sequence>
<feature type="binding site" evidence="9">
    <location>
        <position position="251"/>
    </location>
    <ligand>
        <name>substrate</name>
    </ligand>
</feature>
<dbReference type="UniPathway" id="UPA00916">
    <property type="reaction ID" value="UER00889"/>
</dbReference>
<dbReference type="PATRIC" id="fig|92706.3.peg.2358"/>
<keyword evidence="9" id="KW-0963">Cytoplasm</keyword>
<dbReference type="PANTHER" id="PTHR10584">
    <property type="entry name" value="SUGAR KINASE"/>
    <property type="match status" value="1"/>
</dbReference>
<feature type="binding site" evidence="9">
    <location>
        <position position="290"/>
    </location>
    <ligand>
        <name>K(+)</name>
        <dbReference type="ChEBI" id="CHEBI:29103"/>
    </ligand>
</feature>
<keyword evidence="4 9" id="KW-0418">Kinase</keyword>
<evidence type="ECO:0000313" key="12">
    <source>
        <dbReference type="Proteomes" id="UP000034037"/>
    </source>
</evidence>
<evidence type="ECO:0000256" key="9">
    <source>
        <dbReference type="HAMAP-Rule" id="MF_01987"/>
    </source>
</evidence>
<dbReference type="Pfam" id="PF00294">
    <property type="entry name" value="PfkB"/>
    <property type="match status" value="1"/>
</dbReference>
<comment type="similarity">
    <text evidence="9">Belongs to the carbohydrate kinase PfkB family. Ribokinase subfamily.</text>
</comment>
<proteinExistence type="inferred from homology"/>
<evidence type="ECO:0000259" key="10">
    <source>
        <dbReference type="Pfam" id="PF00294"/>
    </source>
</evidence>
<accession>A0A0F6Z6U5</accession>
<keyword evidence="8 9" id="KW-0119">Carbohydrate metabolism</keyword>
<feature type="binding site" evidence="9">
    <location>
        <position position="286"/>
    </location>
    <ligand>
        <name>K(+)</name>
        <dbReference type="ChEBI" id="CHEBI:29103"/>
    </ligand>
</feature>
<comment type="cofactor">
    <cofactor evidence="9">
        <name>Mg(2+)</name>
        <dbReference type="ChEBI" id="CHEBI:18420"/>
    </cofactor>
    <text evidence="9">Requires a divalent cation, most likely magnesium in vivo, as an electrophilic catalyst to aid phosphoryl group transfer. It is the chelate of the metal and the nucleotide that is the actual substrate.</text>
</comment>
<comment type="activity regulation">
    <text evidence="9">Activated by a monovalent cation that binds near, but not in, the active site. The most likely occupant of the site in vivo is potassium. Ion binding induces a conformational change that may alter substrate affinity.</text>
</comment>
<dbReference type="PANTHER" id="PTHR10584:SF166">
    <property type="entry name" value="RIBOKINASE"/>
    <property type="match status" value="1"/>
</dbReference>
<dbReference type="GO" id="GO:0005524">
    <property type="term" value="F:ATP binding"/>
    <property type="evidence" value="ECO:0007669"/>
    <property type="project" value="UniProtKB-UniRule"/>
</dbReference>
<keyword evidence="1 9" id="KW-0808">Transferase</keyword>
<comment type="caution">
    <text evidence="9">Lacks conserved residue(s) required for the propagation of feature annotation.</text>
</comment>
<dbReference type="AlphaFoldDB" id="A0A0F6Z6U5"/>
<keyword evidence="12" id="KW-1185">Reference proteome</keyword>
<comment type="catalytic activity">
    <reaction evidence="9">
        <text>D-ribose + ATP = D-ribose 5-phosphate + ADP + H(+)</text>
        <dbReference type="Rhea" id="RHEA:13697"/>
        <dbReference type="ChEBI" id="CHEBI:15378"/>
        <dbReference type="ChEBI" id="CHEBI:30616"/>
        <dbReference type="ChEBI" id="CHEBI:47013"/>
        <dbReference type="ChEBI" id="CHEBI:78346"/>
        <dbReference type="ChEBI" id="CHEBI:456216"/>
        <dbReference type="EC" id="2.7.1.15"/>
    </reaction>
</comment>
<evidence type="ECO:0000256" key="2">
    <source>
        <dbReference type="ARBA" id="ARBA00022723"/>
    </source>
</evidence>
<dbReference type="CDD" id="cd01174">
    <property type="entry name" value="ribokinase"/>
    <property type="match status" value="1"/>
</dbReference>
<evidence type="ECO:0000256" key="3">
    <source>
        <dbReference type="ARBA" id="ARBA00022741"/>
    </source>
</evidence>
<feature type="binding site" evidence="9">
    <location>
        <begin position="12"/>
        <end position="14"/>
    </location>
    <ligand>
        <name>substrate</name>
    </ligand>
</feature>
<feature type="domain" description="Carbohydrate kinase PfkB" evidence="10">
    <location>
        <begin position="3"/>
        <end position="293"/>
    </location>
</feature>
<dbReference type="HAMAP" id="MF_01987">
    <property type="entry name" value="Ribokinase"/>
    <property type="match status" value="1"/>
</dbReference>
<evidence type="ECO:0000256" key="5">
    <source>
        <dbReference type="ARBA" id="ARBA00022840"/>
    </source>
</evidence>
<evidence type="ECO:0000256" key="1">
    <source>
        <dbReference type="ARBA" id="ARBA00022679"/>
    </source>
</evidence>
<dbReference type="Gene3D" id="3.40.1190.20">
    <property type="match status" value="1"/>
</dbReference>
<evidence type="ECO:0000256" key="7">
    <source>
        <dbReference type="ARBA" id="ARBA00022958"/>
    </source>
</evidence>
<feature type="binding site" evidence="9">
    <location>
        <position position="181"/>
    </location>
    <ligand>
        <name>ATP</name>
        <dbReference type="ChEBI" id="CHEBI:30616"/>
    </ligand>
</feature>
<dbReference type="EC" id="2.7.1.15" evidence="9"/>
<evidence type="ECO:0000256" key="4">
    <source>
        <dbReference type="ARBA" id="ARBA00022777"/>
    </source>
</evidence>
<feature type="binding site" evidence="9">
    <location>
        <begin position="40"/>
        <end position="44"/>
    </location>
    <ligand>
        <name>substrate</name>
    </ligand>
</feature>
<comment type="function">
    <text evidence="9">Catalyzes the phosphorylation of ribose at O-5 in a reaction requiring ATP and magnesium. The resulting D-ribose-5-phosphate can then be used either for sythesis of nucleotides, histidine, and tryptophan, or as a component of the pentose phosphate pathway.</text>
</comment>
<evidence type="ECO:0000256" key="8">
    <source>
        <dbReference type="ARBA" id="ARBA00023277"/>
    </source>
</evidence>